<reference evidence="2" key="1">
    <citation type="submission" date="2022-04" db="EMBL/GenBank/DDBJ databases">
        <title>Carnegiea gigantea Genome sequencing and assembly v2.</title>
        <authorList>
            <person name="Copetti D."/>
            <person name="Sanderson M.J."/>
            <person name="Burquez A."/>
            <person name="Wojciechowski M.F."/>
        </authorList>
    </citation>
    <scope>NUCLEOTIDE SEQUENCE</scope>
    <source>
        <strain evidence="2">SGP5-SGP5p</strain>
        <tissue evidence="2">Aerial part</tissue>
    </source>
</reference>
<dbReference type="Proteomes" id="UP001153076">
    <property type="component" value="Unassembled WGS sequence"/>
</dbReference>
<evidence type="ECO:0000313" key="3">
    <source>
        <dbReference type="Proteomes" id="UP001153076"/>
    </source>
</evidence>
<evidence type="ECO:0000313" key="2">
    <source>
        <dbReference type="EMBL" id="KAJ8434115.1"/>
    </source>
</evidence>
<gene>
    <name evidence="2" type="ORF">Cgig2_024233</name>
</gene>
<comment type="caution">
    <text evidence="2">The sequence shown here is derived from an EMBL/GenBank/DDBJ whole genome shotgun (WGS) entry which is preliminary data.</text>
</comment>
<protein>
    <submittedName>
        <fullName evidence="2">Uncharacterized protein</fullName>
    </submittedName>
</protein>
<dbReference type="OrthoDB" id="1740536at2759"/>
<sequence length="152" mass="17462">MADAITRQVSEEVRRAMEVAGTANPILPLEYPFAREGEPSHCLEEMLSLRPMEHSREVARSERSDRLPTGRHEGREAMELIGRSARETIAVLATASTHYAKHSRRTAWLEEREQTSRPGYITNECRELKKALHELPDKGQIDRFLKRGPRFL</sequence>
<keyword evidence="3" id="KW-1185">Reference proteome</keyword>
<proteinExistence type="predicted"/>
<name>A0A9Q1QAR3_9CARY</name>
<dbReference type="AlphaFoldDB" id="A0A9Q1QAR3"/>
<accession>A0A9Q1QAR3</accession>
<feature type="region of interest" description="Disordered" evidence="1">
    <location>
        <begin position="53"/>
        <end position="74"/>
    </location>
</feature>
<organism evidence="2 3">
    <name type="scientific">Carnegiea gigantea</name>
    <dbReference type="NCBI Taxonomy" id="171969"/>
    <lineage>
        <taxon>Eukaryota</taxon>
        <taxon>Viridiplantae</taxon>
        <taxon>Streptophyta</taxon>
        <taxon>Embryophyta</taxon>
        <taxon>Tracheophyta</taxon>
        <taxon>Spermatophyta</taxon>
        <taxon>Magnoliopsida</taxon>
        <taxon>eudicotyledons</taxon>
        <taxon>Gunneridae</taxon>
        <taxon>Pentapetalae</taxon>
        <taxon>Caryophyllales</taxon>
        <taxon>Cactineae</taxon>
        <taxon>Cactaceae</taxon>
        <taxon>Cactoideae</taxon>
        <taxon>Echinocereeae</taxon>
        <taxon>Carnegiea</taxon>
    </lineage>
</organism>
<evidence type="ECO:0000256" key="1">
    <source>
        <dbReference type="SAM" id="MobiDB-lite"/>
    </source>
</evidence>
<dbReference type="EMBL" id="JAKOGI010000498">
    <property type="protein sequence ID" value="KAJ8434115.1"/>
    <property type="molecule type" value="Genomic_DNA"/>
</dbReference>